<feature type="transmembrane region" description="Helical" evidence="1">
    <location>
        <begin position="72"/>
        <end position="94"/>
    </location>
</feature>
<keyword evidence="1" id="KW-0472">Membrane</keyword>
<name>A0A849K192_9BURK</name>
<evidence type="ECO:0000313" key="2">
    <source>
        <dbReference type="EMBL" id="NNU42288.1"/>
    </source>
</evidence>
<accession>A0A849K192</accession>
<comment type="caution">
    <text evidence="2">The sequence shown here is derived from an EMBL/GenBank/DDBJ whole genome shotgun (WGS) entry which is preliminary data.</text>
</comment>
<feature type="transmembrane region" description="Helical" evidence="1">
    <location>
        <begin position="37"/>
        <end position="60"/>
    </location>
</feature>
<reference evidence="2 3" key="1">
    <citation type="submission" date="2020-05" db="EMBL/GenBank/DDBJ databases">
        <authorList>
            <person name="Khan S.A."/>
            <person name="Jeon C.O."/>
            <person name="Chun B.H."/>
        </authorList>
    </citation>
    <scope>NUCLEOTIDE SEQUENCE [LARGE SCALE GENOMIC DNA]</scope>
    <source>
        <strain evidence="2 3">B156</strain>
    </source>
</reference>
<evidence type="ECO:0000256" key="1">
    <source>
        <dbReference type="SAM" id="Phobius"/>
    </source>
</evidence>
<gene>
    <name evidence="2" type="ORF">HK415_02640</name>
</gene>
<dbReference type="Proteomes" id="UP000552954">
    <property type="component" value="Unassembled WGS sequence"/>
</dbReference>
<dbReference type="RefSeq" id="WP_171556662.1">
    <property type="nucleotide sequence ID" value="NZ_JABFCS010000001.1"/>
</dbReference>
<protein>
    <recommendedName>
        <fullName evidence="4">MASE1 domain-containing protein</fullName>
    </recommendedName>
</protein>
<evidence type="ECO:0008006" key="4">
    <source>
        <dbReference type="Google" id="ProtNLM"/>
    </source>
</evidence>
<feature type="transmembrane region" description="Helical" evidence="1">
    <location>
        <begin position="173"/>
        <end position="196"/>
    </location>
</feature>
<keyword evidence="1" id="KW-0812">Transmembrane</keyword>
<dbReference type="AlphaFoldDB" id="A0A849K192"/>
<keyword evidence="1" id="KW-1133">Transmembrane helix</keyword>
<feature type="transmembrane region" description="Helical" evidence="1">
    <location>
        <begin position="100"/>
        <end position="120"/>
    </location>
</feature>
<feature type="transmembrane region" description="Helical" evidence="1">
    <location>
        <begin position="141"/>
        <end position="161"/>
    </location>
</feature>
<organism evidence="2 3">
    <name type="scientific">Ramlibacter montanisoli</name>
    <dbReference type="NCBI Taxonomy" id="2732512"/>
    <lineage>
        <taxon>Bacteria</taxon>
        <taxon>Pseudomonadati</taxon>
        <taxon>Pseudomonadota</taxon>
        <taxon>Betaproteobacteria</taxon>
        <taxon>Burkholderiales</taxon>
        <taxon>Comamonadaceae</taxon>
        <taxon>Ramlibacter</taxon>
    </lineage>
</organism>
<keyword evidence="3" id="KW-1185">Reference proteome</keyword>
<sequence length="227" mass="24259">MVSRAAIEVILLLLATAATLALRPWRLLRPHEGKVPLATPLLASLTVMPWLWSWPGLAALPLPLHWSGAPLVVLLVGWPLAVPVIVFAGLSTLLTTGNTIWQALSLIVWTGLVPATLVLAMGHGVRKAFGPNPVAYMLGRAFFVPMLALAVCGIVGVLLAHTLHGNTAGLQKVAIGLLSMGEASWTCAIASFLVAYRPQWLATWSDAMYLGRAARVRARAPVLPPRR</sequence>
<reference evidence="2 3" key="2">
    <citation type="submission" date="2020-06" db="EMBL/GenBank/DDBJ databases">
        <title>Ramlibacter rhizophilus sp. nov., isolated from rhizosphere soil of national flower Mugunghwa from South Korea.</title>
        <authorList>
            <person name="Zheng-Fei Y."/>
            <person name="Huan T."/>
        </authorList>
    </citation>
    <scope>NUCLEOTIDE SEQUENCE [LARGE SCALE GENOMIC DNA]</scope>
    <source>
        <strain evidence="2 3">B156</strain>
    </source>
</reference>
<proteinExistence type="predicted"/>
<evidence type="ECO:0000313" key="3">
    <source>
        <dbReference type="Proteomes" id="UP000552954"/>
    </source>
</evidence>
<dbReference type="EMBL" id="JABFCS010000001">
    <property type="protein sequence ID" value="NNU42288.1"/>
    <property type="molecule type" value="Genomic_DNA"/>
</dbReference>